<dbReference type="EMBL" id="WQMT02000010">
    <property type="protein sequence ID" value="KAG9218386.1"/>
    <property type="molecule type" value="Genomic_DNA"/>
</dbReference>
<name>A0ACB7IKK4_PLECO</name>
<keyword evidence="2" id="KW-1185">Reference proteome</keyword>
<comment type="caution">
    <text evidence="1">The sequence shown here is derived from an EMBL/GenBank/DDBJ whole genome shotgun (WGS) entry which is preliminary data.</text>
</comment>
<evidence type="ECO:0000313" key="2">
    <source>
        <dbReference type="Proteomes" id="UP000824881"/>
    </source>
</evidence>
<gene>
    <name evidence="1" type="ORF">CCMSSC00406_0010402</name>
</gene>
<evidence type="ECO:0000313" key="1">
    <source>
        <dbReference type="EMBL" id="KAG9218386.1"/>
    </source>
</evidence>
<accession>A0ACB7IKK4</accession>
<proteinExistence type="predicted"/>
<dbReference type="Proteomes" id="UP000824881">
    <property type="component" value="Unassembled WGS sequence"/>
</dbReference>
<reference evidence="1 2" key="1">
    <citation type="journal article" date="2021" name="Appl. Environ. Microbiol.">
        <title>Genetic linkage and physical mapping for an oyster mushroom Pleurotus cornucopiae and QTL analysis for the trait cap color.</title>
        <authorList>
            <person name="Zhang Y."/>
            <person name="Gao W."/>
            <person name="Sonnenberg A."/>
            <person name="Chen Q."/>
            <person name="Zhang J."/>
            <person name="Huang C."/>
        </authorList>
    </citation>
    <scope>NUCLEOTIDE SEQUENCE [LARGE SCALE GENOMIC DNA]</scope>
    <source>
        <strain evidence="1">CCMSSC00406</strain>
    </source>
</reference>
<sequence length="238" mass="26574">MCLVTVAEMIMILRMYGLYLGNRYVLFFLLAVLCGQVIVMGYAISTGIRVPLPPGFPGCVLTGRDSWIAGLWAAPLFTDSCIFVLTLWRTIRYKKKNIQARLMSIFLRDGTIFFFLIFGMNLMNCLIYFLAVEDLKAMGASISQIMTAILVARLQLNIKHANHTQSGRIPTSRISKNPFVLPRPTQVVHEGRVADTRTDYTSFFTIGNLAEDIDDDTLGSEGLGEVDGTAGIARKHRR</sequence>
<protein>
    <submittedName>
        <fullName evidence="1">Uncharacterized protein</fullName>
    </submittedName>
</protein>
<organism evidence="1 2">
    <name type="scientific">Pleurotus cornucopiae</name>
    <name type="common">Cornucopia mushroom</name>
    <dbReference type="NCBI Taxonomy" id="5321"/>
    <lineage>
        <taxon>Eukaryota</taxon>
        <taxon>Fungi</taxon>
        <taxon>Dikarya</taxon>
        <taxon>Basidiomycota</taxon>
        <taxon>Agaricomycotina</taxon>
        <taxon>Agaricomycetes</taxon>
        <taxon>Agaricomycetidae</taxon>
        <taxon>Agaricales</taxon>
        <taxon>Pleurotineae</taxon>
        <taxon>Pleurotaceae</taxon>
        <taxon>Pleurotus</taxon>
    </lineage>
</organism>